<reference evidence="3" key="1">
    <citation type="submission" date="2015-05" db="EMBL/GenBank/DDBJ databases">
        <authorList>
            <person name="Oh H.-M."/>
            <person name="Yang J.-A."/>
            <person name="Cho J.-C."/>
            <person name="Kang I."/>
        </authorList>
    </citation>
    <scope>NUCLEOTIDE SEQUENCE [LARGE SCALE GENOMIC DNA]</scope>
    <source>
        <strain evidence="3">IMCC 12053</strain>
    </source>
</reference>
<accession>A0A0N7HIV4</accession>
<dbReference type="KEGG" id="cmar:IMCC12053_2322"/>
<feature type="binding site" evidence="1">
    <location>
        <begin position="76"/>
        <end position="77"/>
    </location>
    <ligand>
        <name>substrate</name>
    </ligand>
</feature>
<comment type="subunit">
    <text evidence="1">Homodimer.</text>
</comment>
<dbReference type="GO" id="GO:0062192">
    <property type="term" value="F:L-rhamnose mutarotase activity"/>
    <property type="evidence" value="ECO:0007669"/>
    <property type="project" value="UniProtKB-EC"/>
</dbReference>
<dbReference type="InterPro" id="IPR013448">
    <property type="entry name" value="L-rhamnose_mutarotase"/>
</dbReference>
<dbReference type="AlphaFoldDB" id="A0A0N7HIV4"/>
<keyword evidence="1" id="KW-0413">Isomerase</keyword>
<gene>
    <name evidence="1" type="primary">rhaM</name>
    <name evidence="2" type="ORF">IMCC12053_2322</name>
</gene>
<dbReference type="EMBL" id="CP012023">
    <property type="protein sequence ID" value="ALI56269.1"/>
    <property type="molecule type" value="Genomic_DNA"/>
</dbReference>
<evidence type="ECO:0000313" key="3">
    <source>
        <dbReference type="Proteomes" id="UP000064920"/>
    </source>
</evidence>
<keyword evidence="1" id="KW-0963">Cytoplasm</keyword>
<dbReference type="SUPFAM" id="SSF54909">
    <property type="entry name" value="Dimeric alpha+beta barrel"/>
    <property type="match status" value="1"/>
</dbReference>
<comment type="subcellular location">
    <subcellularLocation>
        <location evidence="1">Cytoplasm</location>
    </subcellularLocation>
</comment>
<dbReference type="UniPathway" id="UPA00125"/>
<name>A0A0N7HIV4_9RHOB</name>
<feature type="active site" description="Proton donor" evidence="1">
    <location>
        <position position="22"/>
    </location>
</feature>
<feature type="binding site" evidence="1">
    <location>
        <position position="18"/>
    </location>
    <ligand>
        <name>substrate</name>
    </ligand>
</feature>
<keyword evidence="1" id="KW-0684">Rhamnose metabolism</keyword>
<dbReference type="GO" id="GO:0019301">
    <property type="term" value="P:rhamnose catabolic process"/>
    <property type="evidence" value="ECO:0007669"/>
    <property type="project" value="TreeGrafter"/>
</dbReference>
<dbReference type="PANTHER" id="PTHR34389">
    <property type="entry name" value="L-RHAMNOSE MUTAROTASE"/>
    <property type="match status" value="1"/>
</dbReference>
<dbReference type="GO" id="GO:0005737">
    <property type="term" value="C:cytoplasm"/>
    <property type="evidence" value="ECO:0007669"/>
    <property type="project" value="UniProtKB-SubCell"/>
</dbReference>
<dbReference type="RefSeq" id="WP_205623919.1">
    <property type="nucleotide sequence ID" value="NZ_CP012023.1"/>
</dbReference>
<dbReference type="InterPro" id="IPR011008">
    <property type="entry name" value="Dimeric_a/b-barrel"/>
</dbReference>
<proteinExistence type="inferred from homology"/>
<organism evidence="2 3">
    <name type="scientific">Celeribacter marinus</name>
    <dbReference type="NCBI Taxonomy" id="1397108"/>
    <lineage>
        <taxon>Bacteria</taxon>
        <taxon>Pseudomonadati</taxon>
        <taxon>Pseudomonadota</taxon>
        <taxon>Alphaproteobacteria</taxon>
        <taxon>Rhodobacterales</taxon>
        <taxon>Roseobacteraceae</taxon>
        <taxon>Celeribacter</taxon>
    </lineage>
</organism>
<feature type="binding site" evidence="1">
    <location>
        <position position="41"/>
    </location>
    <ligand>
        <name>substrate</name>
    </ligand>
</feature>
<dbReference type="Proteomes" id="UP000064920">
    <property type="component" value="Chromosome"/>
</dbReference>
<evidence type="ECO:0000313" key="2">
    <source>
        <dbReference type="EMBL" id="ALI56269.1"/>
    </source>
</evidence>
<keyword evidence="1" id="KW-0119">Carbohydrate metabolism</keyword>
<dbReference type="Gene3D" id="3.30.70.100">
    <property type="match status" value="1"/>
</dbReference>
<dbReference type="Pfam" id="PF05336">
    <property type="entry name" value="rhaM"/>
    <property type="match status" value="1"/>
</dbReference>
<dbReference type="HAMAP" id="MF_01663">
    <property type="entry name" value="L_rham_rotase"/>
    <property type="match status" value="1"/>
</dbReference>
<dbReference type="EC" id="5.1.3.32" evidence="1"/>
<comment type="pathway">
    <text evidence="1">Carbohydrate metabolism; L-rhamnose metabolism.</text>
</comment>
<dbReference type="PATRIC" id="fig|1397108.4.peg.2371"/>
<dbReference type="PANTHER" id="PTHR34389:SF2">
    <property type="entry name" value="L-RHAMNOSE MUTAROTASE"/>
    <property type="match status" value="1"/>
</dbReference>
<evidence type="ECO:0000256" key="1">
    <source>
        <dbReference type="HAMAP-Rule" id="MF_01663"/>
    </source>
</evidence>
<dbReference type="InterPro" id="IPR008000">
    <property type="entry name" value="Rham/fucose_mutarotase"/>
</dbReference>
<comment type="catalytic activity">
    <reaction evidence="1">
        <text>alpha-L-rhamnose = beta-L-rhamnose</text>
        <dbReference type="Rhea" id="RHEA:25584"/>
        <dbReference type="ChEBI" id="CHEBI:27586"/>
        <dbReference type="ChEBI" id="CHEBI:27907"/>
        <dbReference type="EC" id="5.1.3.32"/>
    </reaction>
</comment>
<keyword evidence="3" id="KW-1185">Reference proteome</keyword>
<comment type="similarity">
    <text evidence="1">Belongs to the rhamnose mutarotase family.</text>
</comment>
<comment type="function">
    <text evidence="1">Involved in the anomeric conversion of L-rhamnose.</text>
</comment>
<protein>
    <recommendedName>
        <fullName evidence="1">L-rhamnose mutarotase</fullName>
        <ecNumber evidence="1">5.1.3.32</ecNumber>
    </recommendedName>
    <alternativeName>
        <fullName evidence="1">Rhamnose 1-epimerase</fullName>
    </alternativeName>
    <alternativeName>
        <fullName evidence="1">Type-3 mutarotase</fullName>
    </alternativeName>
</protein>
<dbReference type="STRING" id="1397108.IMCC12053_2322"/>
<sequence length="104" mass="12318">MEKYAFRMVLKAGQLAEYKKRHDEIWPELSALISDAGVEDYSIHYDPETRHLFGVLWRRKTHTMDALPDHPVMQKWWAYMADIMETNADNSPRQSDLQTVFHLP</sequence>